<gene>
    <name evidence="5" type="ORF">TTHERM_00348580</name>
</gene>
<proteinExistence type="inferred from homology"/>
<dbReference type="InterPro" id="IPR032675">
    <property type="entry name" value="LRR_dom_sf"/>
</dbReference>
<dbReference type="STRING" id="312017.I7M3A4"/>
<evidence type="ECO:0000256" key="3">
    <source>
        <dbReference type="ARBA" id="ARBA00025777"/>
    </source>
</evidence>
<evidence type="ECO:0008006" key="7">
    <source>
        <dbReference type="Google" id="ProtNLM"/>
    </source>
</evidence>
<dbReference type="GO" id="GO:0005634">
    <property type="term" value="C:nucleus"/>
    <property type="evidence" value="ECO:0007669"/>
    <property type="project" value="TreeGrafter"/>
</dbReference>
<sequence length="264" mass="31122">MELLDSDIGSQINQQVEGKNFKEVEDIYLQNIQSAKFTSEYREKIQSFPNLICFSLTNMNFSKIQDLPILKRLLRLEICYCTFDISSLNQIYIQFPRLVSLRLVGCNISSYSQIECLTSLPDLAQLDLFNNPIYKFNYEYQSFHQKMFELFPKLMYLDNLKKDFSRACTIPINQIDPKQLIQEVEIPKFVDKLNRSNINSQNNSFNSNKLTRKNNINNPNKRRADNSDEEDDDLDEDYQEDSDEPSNQRHGYQTRKQQKLAAYK</sequence>
<dbReference type="InParanoid" id="I7M3A4"/>
<dbReference type="GO" id="GO:0042393">
    <property type="term" value="F:histone binding"/>
    <property type="evidence" value="ECO:0007669"/>
    <property type="project" value="TreeGrafter"/>
</dbReference>
<comment type="similarity">
    <text evidence="3">Belongs to the ANP32 family.</text>
</comment>
<keyword evidence="2" id="KW-0677">Repeat</keyword>
<dbReference type="RefSeq" id="XP_001023013.1">
    <property type="nucleotide sequence ID" value="XM_001023013.3"/>
</dbReference>
<accession>I7M3A4</accession>
<feature type="compositionally biased region" description="Low complexity" evidence="4">
    <location>
        <begin position="200"/>
        <end position="219"/>
    </location>
</feature>
<evidence type="ECO:0000313" key="6">
    <source>
        <dbReference type="Proteomes" id="UP000009168"/>
    </source>
</evidence>
<dbReference type="SUPFAM" id="SSF52058">
    <property type="entry name" value="L domain-like"/>
    <property type="match status" value="1"/>
</dbReference>
<dbReference type="GeneID" id="7836860"/>
<evidence type="ECO:0000256" key="1">
    <source>
        <dbReference type="ARBA" id="ARBA00022614"/>
    </source>
</evidence>
<protein>
    <recommendedName>
        <fullName evidence="7">Leucine rich repeat protein</fullName>
    </recommendedName>
</protein>
<evidence type="ECO:0000313" key="5">
    <source>
        <dbReference type="EMBL" id="EAS02768.1"/>
    </source>
</evidence>
<dbReference type="HOGENOM" id="CLU_1055497_0_0_1"/>
<dbReference type="Proteomes" id="UP000009168">
    <property type="component" value="Unassembled WGS sequence"/>
</dbReference>
<dbReference type="PANTHER" id="PTHR11375:SF23">
    <property type="entry name" value="CHROMOSOME UNDETERMINED SCAFFOLD_118, WHOLE GENOME SHOTGUN SEQUENCE"/>
    <property type="match status" value="1"/>
</dbReference>
<evidence type="ECO:0000256" key="4">
    <source>
        <dbReference type="SAM" id="MobiDB-lite"/>
    </source>
</evidence>
<organism evidence="5 6">
    <name type="scientific">Tetrahymena thermophila (strain SB210)</name>
    <dbReference type="NCBI Taxonomy" id="312017"/>
    <lineage>
        <taxon>Eukaryota</taxon>
        <taxon>Sar</taxon>
        <taxon>Alveolata</taxon>
        <taxon>Ciliophora</taxon>
        <taxon>Intramacronucleata</taxon>
        <taxon>Oligohymenophorea</taxon>
        <taxon>Hymenostomatida</taxon>
        <taxon>Tetrahymenina</taxon>
        <taxon>Tetrahymenidae</taxon>
        <taxon>Tetrahymena</taxon>
    </lineage>
</organism>
<dbReference type="PANTHER" id="PTHR11375">
    <property type="entry name" value="ACIDIC LEUCINE-RICH NUCLEAR PHOSPHOPROTEIN 32"/>
    <property type="match status" value="1"/>
</dbReference>
<dbReference type="InterPro" id="IPR045081">
    <property type="entry name" value="AN32"/>
</dbReference>
<feature type="compositionally biased region" description="Acidic residues" evidence="4">
    <location>
        <begin position="227"/>
        <end position="244"/>
    </location>
</feature>
<dbReference type="KEGG" id="tet:TTHERM_00348580"/>
<dbReference type="Gene3D" id="3.80.10.10">
    <property type="entry name" value="Ribonuclease Inhibitor"/>
    <property type="match status" value="1"/>
</dbReference>
<dbReference type="AlphaFoldDB" id="I7M3A4"/>
<keyword evidence="1" id="KW-0433">Leucine-rich repeat</keyword>
<dbReference type="EMBL" id="GG662523">
    <property type="protein sequence ID" value="EAS02768.1"/>
    <property type="molecule type" value="Genomic_DNA"/>
</dbReference>
<feature type="region of interest" description="Disordered" evidence="4">
    <location>
        <begin position="200"/>
        <end position="264"/>
    </location>
</feature>
<name>I7M3A4_TETTS</name>
<evidence type="ECO:0000256" key="2">
    <source>
        <dbReference type="ARBA" id="ARBA00022737"/>
    </source>
</evidence>
<keyword evidence="6" id="KW-1185">Reference proteome</keyword>
<reference evidence="6" key="1">
    <citation type="journal article" date="2006" name="PLoS Biol.">
        <title>Macronuclear genome sequence of the ciliate Tetrahymena thermophila, a model eukaryote.</title>
        <authorList>
            <person name="Eisen J.A."/>
            <person name="Coyne R.S."/>
            <person name="Wu M."/>
            <person name="Wu D."/>
            <person name="Thiagarajan M."/>
            <person name="Wortman J.R."/>
            <person name="Badger J.H."/>
            <person name="Ren Q."/>
            <person name="Amedeo P."/>
            <person name="Jones K.M."/>
            <person name="Tallon L.J."/>
            <person name="Delcher A.L."/>
            <person name="Salzberg S.L."/>
            <person name="Silva J.C."/>
            <person name="Haas B.J."/>
            <person name="Majoros W.H."/>
            <person name="Farzad M."/>
            <person name="Carlton J.M."/>
            <person name="Smith R.K. Jr."/>
            <person name="Garg J."/>
            <person name="Pearlman R.E."/>
            <person name="Karrer K.M."/>
            <person name="Sun L."/>
            <person name="Manning G."/>
            <person name="Elde N.C."/>
            <person name="Turkewitz A.P."/>
            <person name="Asai D.J."/>
            <person name="Wilkes D.E."/>
            <person name="Wang Y."/>
            <person name="Cai H."/>
            <person name="Collins K."/>
            <person name="Stewart B.A."/>
            <person name="Lee S.R."/>
            <person name="Wilamowska K."/>
            <person name="Weinberg Z."/>
            <person name="Ruzzo W.L."/>
            <person name="Wloga D."/>
            <person name="Gaertig J."/>
            <person name="Frankel J."/>
            <person name="Tsao C.-C."/>
            <person name="Gorovsky M.A."/>
            <person name="Keeling P.J."/>
            <person name="Waller R.F."/>
            <person name="Patron N.J."/>
            <person name="Cherry J.M."/>
            <person name="Stover N.A."/>
            <person name="Krieger C.J."/>
            <person name="del Toro C."/>
            <person name="Ryder H.F."/>
            <person name="Williamson S.C."/>
            <person name="Barbeau R.A."/>
            <person name="Hamilton E.P."/>
            <person name="Orias E."/>
        </authorList>
    </citation>
    <scope>NUCLEOTIDE SEQUENCE [LARGE SCALE GENOMIC DNA]</scope>
    <source>
        <strain evidence="6">SB210</strain>
    </source>
</reference>